<dbReference type="GO" id="GO:0016887">
    <property type="term" value="F:ATP hydrolysis activity"/>
    <property type="evidence" value="ECO:0007669"/>
    <property type="project" value="InterPro"/>
</dbReference>
<dbReference type="Proteomes" id="UP000694255">
    <property type="component" value="Unassembled WGS sequence"/>
</dbReference>
<dbReference type="RefSeq" id="XP_049261111.1">
    <property type="nucleotide sequence ID" value="XM_049409632.1"/>
</dbReference>
<feature type="region of interest" description="Disordered" evidence="8">
    <location>
        <begin position="815"/>
        <end position="839"/>
    </location>
</feature>
<feature type="compositionally biased region" description="Acidic residues" evidence="8">
    <location>
        <begin position="114"/>
        <end position="142"/>
    </location>
</feature>
<dbReference type="PANTHER" id="PTHR23077">
    <property type="entry name" value="AAA-FAMILY ATPASE"/>
    <property type="match status" value="1"/>
</dbReference>
<keyword evidence="4" id="KW-0677">Repeat</keyword>
<dbReference type="PANTHER" id="PTHR23077:SF171">
    <property type="entry name" value="NUCLEAR VALOSIN-CONTAINING PROTEIN-LIKE"/>
    <property type="match status" value="1"/>
</dbReference>
<accession>A0A8J5QH15</accession>
<dbReference type="GO" id="GO:1990275">
    <property type="term" value="F:preribosome binding"/>
    <property type="evidence" value="ECO:0007669"/>
    <property type="project" value="TreeGrafter"/>
</dbReference>
<sequence length="839" mass="93195">MAKGGSSGSLTSTMDKDIYNLIYDLLDERTAENKRKLLHQSGIDSNNVDIDMPDPLEYMETANNITVPQVFAYMKQKRHALARKKESLITKNVRNILETIRKEEESELGKVDPNDEDDEIAGEVEVIDVDEIDEEDGDDDNLMEVKDSNMLNKSVVSLWNNNNINPSETPEPSTETTATSKKRSSSKDSKSTSKRQKKKPDYSPPTSDFSSLGGLENIITQLYELIGLPILHPELYEATGVEPPRGVLLYGPPGCGKTSIAHSLAGQLQVPFINISAPSIVSGMSGESEKKLRELFDEAKALAPCLIFMDEIDSITPKRDGGAQREMERRIVAQLLTLMDELTLDKTGGKPVIVIGATNRPDSLDSALRRAGRFDREICLNVPNEQQRISILKTMTKNIKLDDRDGFNYRELSKLTPGYVGADLQSLVTAAGIAAIKRIFESLSEQQIEQPEQVVPTADSMDIDSELIHKFQTKSDEEKLSTIKRFLTLHPNPLTQAQLSPLSITYADFLVALPTIQPTAKREGFATVPDVTWQNVGALSKIRMELHMCIVQPIKKPELYKKVGISAPAGVLMWGPPGCGKTLLAKAVANESRANFISIKGPELLNKYVGESERAVRQVFSRARASVPCIIFFDELDALVPNRDANNSEASSRVVNTLLTELDGLNDRNGIFVIGATNRPDMIDRAMLRPGRLDKTLYIELPDAGEREEILKTLIKANRSPVASDVDLEKIANAEKCRNFSGADLSSLVREAGVSALKKKFFKGQEVKQLDVSGFYEKTDDGEEEGGDDDNDVEITMDDFEIALKNIKPSVTDRDRLKYEELNRDMGWKDPKEEEEDEE</sequence>
<dbReference type="InterPro" id="IPR041569">
    <property type="entry name" value="AAA_lid_3"/>
</dbReference>
<keyword evidence="6" id="KW-0067">ATP-binding</keyword>
<dbReference type="Pfam" id="PF17862">
    <property type="entry name" value="AAA_lid_3"/>
    <property type="match status" value="2"/>
</dbReference>
<gene>
    <name evidence="10" type="ORF">J8A68_005553</name>
</gene>
<feature type="compositionally biased region" description="Basic and acidic residues" evidence="8">
    <location>
        <begin position="104"/>
        <end position="113"/>
    </location>
</feature>
<dbReference type="CDD" id="cd19530">
    <property type="entry name" value="RecA-like_NVL_r2-like"/>
    <property type="match status" value="1"/>
</dbReference>
<proteinExistence type="inferred from homology"/>
<keyword evidence="7" id="KW-0539">Nucleus</keyword>
<feature type="domain" description="AAA+ ATPase" evidence="9">
    <location>
        <begin position="567"/>
        <end position="703"/>
    </location>
</feature>
<dbReference type="InterPro" id="IPR050168">
    <property type="entry name" value="AAA_ATPase_domain"/>
</dbReference>
<dbReference type="AlphaFoldDB" id="A0A8J5QH15"/>
<feature type="region of interest" description="Disordered" evidence="8">
    <location>
        <begin position="104"/>
        <end position="143"/>
    </location>
</feature>
<evidence type="ECO:0000256" key="5">
    <source>
        <dbReference type="ARBA" id="ARBA00022741"/>
    </source>
</evidence>
<dbReference type="GeneID" id="73472353"/>
<dbReference type="FunFam" id="1.10.8.60:FF:000081">
    <property type="entry name" value="AAA family ATPase/60S ribosome export protein"/>
    <property type="match status" value="1"/>
</dbReference>
<dbReference type="InterPro" id="IPR003593">
    <property type="entry name" value="AAA+_ATPase"/>
</dbReference>
<dbReference type="FunFam" id="1.10.8.60:FF:000110">
    <property type="entry name" value="Ribosome biogenesis ATPase RIX7"/>
    <property type="match status" value="1"/>
</dbReference>
<dbReference type="FunFam" id="3.40.50.300:FF:000365">
    <property type="entry name" value="Ribosome biogenesis ATPase RIX7"/>
    <property type="match status" value="1"/>
</dbReference>
<dbReference type="CDD" id="cd19518">
    <property type="entry name" value="RecA-like_NVL_r1-like"/>
    <property type="match status" value="1"/>
</dbReference>
<keyword evidence="5" id="KW-0547">Nucleotide-binding</keyword>
<evidence type="ECO:0000256" key="1">
    <source>
        <dbReference type="ARBA" id="ARBA00004123"/>
    </source>
</evidence>
<keyword evidence="3" id="KW-0597">Phosphoprotein</keyword>
<dbReference type="OrthoDB" id="27435at2759"/>
<feature type="compositionally biased region" description="Low complexity" evidence="8">
    <location>
        <begin position="166"/>
        <end position="179"/>
    </location>
</feature>
<dbReference type="FunFam" id="3.40.50.300:FF:000018">
    <property type="entry name" value="Cell division control 48"/>
    <property type="match status" value="1"/>
</dbReference>
<feature type="domain" description="AAA+ ATPase" evidence="9">
    <location>
        <begin position="243"/>
        <end position="384"/>
    </location>
</feature>
<dbReference type="GO" id="GO:0042273">
    <property type="term" value="P:ribosomal large subunit biogenesis"/>
    <property type="evidence" value="ECO:0007669"/>
    <property type="project" value="UniProtKB-ARBA"/>
</dbReference>
<evidence type="ECO:0000259" key="9">
    <source>
        <dbReference type="SMART" id="SM00382"/>
    </source>
</evidence>
<evidence type="ECO:0000256" key="6">
    <source>
        <dbReference type="ARBA" id="ARBA00022840"/>
    </source>
</evidence>
<evidence type="ECO:0000256" key="2">
    <source>
        <dbReference type="ARBA" id="ARBA00006914"/>
    </source>
</evidence>
<dbReference type="GO" id="GO:0005524">
    <property type="term" value="F:ATP binding"/>
    <property type="evidence" value="ECO:0007669"/>
    <property type="project" value="UniProtKB-KW"/>
</dbReference>
<dbReference type="GO" id="GO:0005730">
    <property type="term" value="C:nucleolus"/>
    <property type="evidence" value="ECO:0007669"/>
    <property type="project" value="UniProtKB-ARBA"/>
</dbReference>
<dbReference type="InterPro" id="IPR003960">
    <property type="entry name" value="ATPase_AAA_CS"/>
</dbReference>
<comment type="caution">
    <text evidence="10">The sequence shown here is derived from an EMBL/GenBank/DDBJ whole genome shotgun (WGS) entry which is preliminary data.</text>
</comment>
<comment type="subcellular location">
    <subcellularLocation>
        <location evidence="1">Nucleus</location>
    </subcellularLocation>
</comment>
<feature type="compositionally biased region" description="Basic and acidic residues" evidence="8">
    <location>
        <begin position="815"/>
        <end position="832"/>
    </location>
</feature>
<evidence type="ECO:0000256" key="4">
    <source>
        <dbReference type="ARBA" id="ARBA00022737"/>
    </source>
</evidence>
<name>A0A8J5QH15_9ASCO</name>
<dbReference type="EMBL" id="JAGSYN010000272">
    <property type="protein sequence ID" value="KAG7660878.1"/>
    <property type="molecule type" value="Genomic_DNA"/>
</dbReference>
<protein>
    <submittedName>
        <fullName evidence="10">RIX7</fullName>
    </submittedName>
</protein>
<feature type="region of interest" description="Disordered" evidence="8">
    <location>
        <begin position="161"/>
        <end position="210"/>
    </location>
</feature>
<dbReference type="GO" id="GO:0003723">
    <property type="term" value="F:RNA binding"/>
    <property type="evidence" value="ECO:0007669"/>
    <property type="project" value="TreeGrafter"/>
</dbReference>
<dbReference type="InterPro" id="IPR003959">
    <property type="entry name" value="ATPase_AAA_core"/>
</dbReference>
<evidence type="ECO:0000313" key="11">
    <source>
        <dbReference type="Proteomes" id="UP000694255"/>
    </source>
</evidence>
<evidence type="ECO:0000313" key="10">
    <source>
        <dbReference type="EMBL" id="KAG7660878.1"/>
    </source>
</evidence>
<organism evidence="10 11">
    <name type="scientific">[Candida] subhashii</name>
    <dbReference type="NCBI Taxonomy" id="561895"/>
    <lineage>
        <taxon>Eukaryota</taxon>
        <taxon>Fungi</taxon>
        <taxon>Dikarya</taxon>
        <taxon>Ascomycota</taxon>
        <taxon>Saccharomycotina</taxon>
        <taxon>Pichiomycetes</taxon>
        <taxon>Debaryomycetaceae</taxon>
        <taxon>Spathaspora</taxon>
    </lineage>
</organism>
<dbReference type="PROSITE" id="PS00674">
    <property type="entry name" value="AAA"/>
    <property type="match status" value="1"/>
</dbReference>
<reference evidence="10 11" key="1">
    <citation type="journal article" date="2021" name="DNA Res.">
        <title>Genome analysis of Candida subhashii reveals its hybrid nature and dual mitochondrial genome conformations.</title>
        <authorList>
            <person name="Mixao V."/>
            <person name="Hegedusova E."/>
            <person name="Saus E."/>
            <person name="Pryszcz L.P."/>
            <person name="Cillingova A."/>
            <person name="Nosek J."/>
            <person name="Gabaldon T."/>
        </authorList>
    </citation>
    <scope>NUCLEOTIDE SEQUENCE [LARGE SCALE GENOMIC DNA]</scope>
    <source>
        <strain evidence="10 11">CBS 10753</strain>
    </source>
</reference>
<evidence type="ECO:0000256" key="3">
    <source>
        <dbReference type="ARBA" id="ARBA00022553"/>
    </source>
</evidence>
<keyword evidence="11" id="KW-1185">Reference proteome</keyword>
<evidence type="ECO:0000256" key="7">
    <source>
        <dbReference type="ARBA" id="ARBA00023242"/>
    </source>
</evidence>
<comment type="similarity">
    <text evidence="2">Belongs to the AAA ATPase family.</text>
</comment>
<evidence type="ECO:0000256" key="8">
    <source>
        <dbReference type="SAM" id="MobiDB-lite"/>
    </source>
</evidence>
<dbReference type="Pfam" id="PF00004">
    <property type="entry name" value="AAA"/>
    <property type="match status" value="2"/>
</dbReference>
<dbReference type="SMART" id="SM00382">
    <property type="entry name" value="AAA"/>
    <property type="match status" value="2"/>
</dbReference>